<dbReference type="HAMAP" id="MF_00048">
    <property type="entry name" value="UPF0102"/>
    <property type="match status" value="1"/>
</dbReference>
<evidence type="ECO:0000256" key="1">
    <source>
        <dbReference type="ARBA" id="ARBA00006738"/>
    </source>
</evidence>
<protein>
    <recommendedName>
        <fullName evidence="2">UPF0102 protein Lisr_2816</fullName>
    </recommendedName>
</protein>
<reference evidence="3 4" key="1">
    <citation type="submission" date="2015-11" db="EMBL/GenBank/DDBJ databases">
        <title>Genomic analysis of 38 Legionella species identifies large and diverse effector repertoires.</title>
        <authorList>
            <person name="Burstein D."/>
            <person name="Amaro F."/>
            <person name="Zusman T."/>
            <person name="Lifshitz Z."/>
            <person name="Cohen O."/>
            <person name="Gilbert J.A."/>
            <person name="Pupko T."/>
            <person name="Shuman H.A."/>
            <person name="Segal G."/>
        </authorList>
    </citation>
    <scope>NUCLEOTIDE SEQUENCE [LARGE SCALE GENOMIC DNA]</scope>
    <source>
        <strain evidence="3 4">Bercovier 4</strain>
    </source>
</reference>
<dbReference type="RefSeq" id="WP_223168272.1">
    <property type="nucleotide sequence ID" value="NZ_CAAAJA010000018.1"/>
</dbReference>
<gene>
    <name evidence="3" type="ORF">Lisr_2816</name>
</gene>
<organism evidence="3 4">
    <name type="scientific">Legionella israelensis</name>
    <dbReference type="NCBI Taxonomy" id="454"/>
    <lineage>
        <taxon>Bacteria</taxon>
        <taxon>Pseudomonadati</taxon>
        <taxon>Pseudomonadota</taxon>
        <taxon>Gammaproteobacteria</taxon>
        <taxon>Legionellales</taxon>
        <taxon>Legionellaceae</taxon>
        <taxon>Legionella</taxon>
    </lineage>
</organism>
<evidence type="ECO:0000313" key="4">
    <source>
        <dbReference type="Proteomes" id="UP000054761"/>
    </source>
</evidence>
<dbReference type="AlphaFoldDB" id="A0A0W0V1S3"/>
<evidence type="ECO:0000313" key="3">
    <source>
        <dbReference type="EMBL" id="KTD14040.1"/>
    </source>
</evidence>
<dbReference type="CDD" id="cd20736">
    <property type="entry name" value="PoNe_Nuclease"/>
    <property type="match status" value="1"/>
</dbReference>
<dbReference type="SUPFAM" id="SSF52980">
    <property type="entry name" value="Restriction endonuclease-like"/>
    <property type="match status" value="1"/>
</dbReference>
<dbReference type="InterPro" id="IPR011335">
    <property type="entry name" value="Restrct_endonuc-II-like"/>
</dbReference>
<keyword evidence="4" id="KW-1185">Reference proteome</keyword>
<proteinExistence type="inferred from homology"/>
<dbReference type="Proteomes" id="UP000054761">
    <property type="component" value="Unassembled WGS sequence"/>
</dbReference>
<dbReference type="PATRIC" id="fig|454.4.peg.3091"/>
<dbReference type="InterPro" id="IPR003509">
    <property type="entry name" value="UPF0102_YraN-like"/>
</dbReference>
<name>A0A0W0V1S3_9GAMM</name>
<dbReference type="STRING" id="454.Lisr_2816"/>
<comment type="caution">
    <text evidence="3">The sequence shown here is derived from an EMBL/GenBank/DDBJ whole genome shotgun (WGS) entry which is preliminary data.</text>
</comment>
<dbReference type="InterPro" id="IPR011856">
    <property type="entry name" value="tRNA_endonuc-like_dom_sf"/>
</dbReference>
<dbReference type="NCBIfam" id="NF009150">
    <property type="entry name" value="PRK12497.1-3"/>
    <property type="match status" value="1"/>
</dbReference>
<comment type="similarity">
    <text evidence="1 2">Belongs to the UPF0102 family.</text>
</comment>
<accession>A0A0W0V1S3</accession>
<dbReference type="EMBL" id="LNYH01000151">
    <property type="protein sequence ID" value="KTD14040.1"/>
    <property type="molecule type" value="Genomic_DNA"/>
</dbReference>
<evidence type="ECO:0000256" key="2">
    <source>
        <dbReference type="HAMAP-Rule" id="MF_00048"/>
    </source>
</evidence>
<dbReference type="GO" id="GO:0003676">
    <property type="term" value="F:nucleic acid binding"/>
    <property type="evidence" value="ECO:0007669"/>
    <property type="project" value="InterPro"/>
</dbReference>
<dbReference type="PANTHER" id="PTHR34039:SF1">
    <property type="entry name" value="UPF0102 PROTEIN YRAN"/>
    <property type="match status" value="1"/>
</dbReference>
<dbReference type="NCBIfam" id="TIGR00252">
    <property type="entry name" value="YraN family protein"/>
    <property type="match status" value="1"/>
</dbReference>
<dbReference type="Gene3D" id="3.40.1350.10">
    <property type="match status" value="1"/>
</dbReference>
<dbReference type="PANTHER" id="PTHR34039">
    <property type="entry name" value="UPF0102 PROTEIN YRAN"/>
    <property type="match status" value="1"/>
</dbReference>
<dbReference type="Pfam" id="PF02021">
    <property type="entry name" value="UPF0102"/>
    <property type="match status" value="1"/>
</dbReference>
<sequence>MKKNIIANTKKEGERAERLAEHFLTTKGLRKLARNYSCRFGEIDLIMQDGDSIVFIEVRARKSCQYGGAIASITYGKQQKIIHAARHFLMVKNIAEKYPLRFDVVSFDGEPPKLNWIKDAFSVN</sequence>